<organism evidence="4">
    <name type="scientific">Nippostrongylus brasiliensis</name>
    <name type="common">Rat hookworm</name>
    <dbReference type="NCBI Taxonomy" id="27835"/>
    <lineage>
        <taxon>Eukaryota</taxon>
        <taxon>Metazoa</taxon>
        <taxon>Ecdysozoa</taxon>
        <taxon>Nematoda</taxon>
        <taxon>Chromadorea</taxon>
        <taxon>Rhabditida</taxon>
        <taxon>Rhabditina</taxon>
        <taxon>Rhabditomorpha</taxon>
        <taxon>Strongyloidea</taxon>
        <taxon>Heligmosomidae</taxon>
        <taxon>Nippostrongylus</taxon>
    </lineage>
</organism>
<dbReference type="Gene3D" id="4.10.530.10">
    <property type="entry name" value="Gamma-fibrinogen Carboxyl Terminal Fragment, domain 2"/>
    <property type="match status" value="1"/>
</dbReference>
<dbReference type="STRING" id="27835.A0A0N4YGI4"/>
<dbReference type="Gene3D" id="3.90.215.10">
    <property type="entry name" value="Gamma Fibrinogen, chain A, domain 1"/>
    <property type="match status" value="1"/>
</dbReference>
<dbReference type="GO" id="GO:0005615">
    <property type="term" value="C:extracellular space"/>
    <property type="evidence" value="ECO:0007669"/>
    <property type="project" value="TreeGrafter"/>
</dbReference>
<feature type="domain" description="Fibrinogen C-terminal" evidence="1">
    <location>
        <begin position="1"/>
        <end position="183"/>
    </location>
</feature>
<evidence type="ECO:0000313" key="2">
    <source>
        <dbReference type="EMBL" id="VDL79517.1"/>
    </source>
</evidence>
<evidence type="ECO:0000313" key="4">
    <source>
        <dbReference type="WBParaSite" id="NBR_0001592201-mRNA-1"/>
    </source>
</evidence>
<dbReference type="Proteomes" id="UP000271162">
    <property type="component" value="Unassembled WGS sequence"/>
</dbReference>
<evidence type="ECO:0000313" key="3">
    <source>
        <dbReference type="Proteomes" id="UP000271162"/>
    </source>
</evidence>
<dbReference type="InterPro" id="IPR050373">
    <property type="entry name" value="Fibrinogen_C-term_domain"/>
</dbReference>
<dbReference type="WBParaSite" id="NBR_0001592201-mRNA-1">
    <property type="protein sequence ID" value="NBR_0001592201-mRNA-1"/>
    <property type="gene ID" value="NBR_0001592201"/>
</dbReference>
<reference evidence="2 3" key="2">
    <citation type="submission" date="2018-11" db="EMBL/GenBank/DDBJ databases">
        <authorList>
            <consortium name="Pathogen Informatics"/>
        </authorList>
    </citation>
    <scope>NUCLEOTIDE SEQUENCE [LARGE SCALE GENOMIC DNA]</scope>
</reference>
<evidence type="ECO:0000259" key="1">
    <source>
        <dbReference type="PROSITE" id="PS51406"/>
    </source>
</evidence>
<dbReference type="SUPFAM" id="SSF56496">
    <property type="entry name" value="Fibrinogen C-terminal domain-like"/>
    <property type="match status" value="1"/>
</dbReference>
<dbReference type="AlphaFoldDB" id="A0A0N4YGI4"/>
<dbReference type="InterPro" id="IPR014716">
    <property type="entry name" value="Fibrinogen_a/b/g_C_1"/>
</dbReference>
<accession>A0A0N4YGI4</accession>
<dbReference type="PANTHER" id="PTHR19143">
    <property type="entry name" value="FIBRINOGEN/TENASCIN/ANGIOPOEITIN"/>
    <property type="match status" value="1"/>
</dbReference>
<gene>
    <name evidence="2" type="ORF">NBR_LOCUS15923</name>
</gene>
<dbReference type="InterPro" id="IPR036056">
    <property type="entry name" value="Fibrinogen-like_C"/>
</dbReference>
<dbReference type="SMART" id="SM00186">
    <property type="entry name" value="FBG"/>
    <property type="match status" value="1"/>
</dbReference>
<dbReference type="PANTHER" id="PTHR19143:SF327">
    <property type="entry name" value="FI21813P1-RELATED"/>
    <property type="match status" value="1"/>
</dbReference>
<sequence length="185" mass="21606">MNTEGGGWIVFQRRVDGSDSFWNHTWEEYKLGFGEFGANSNFWLGNELLHQLTAKDSDVTLRVEMTGDRTPGAPTPNAFWFNHYYQFKRFMCLFGLGALQRYDLTYSIGAQFSTIDRINDPAPTCVTKYHMGGWWLRYCAFESLNGDYNIVDYNNSYGLFWIVDGLDYIIHPRQTRMMLRPTRKS</sequence>
<dbReference type="Pfam" id="PF00147">
    <property type="entry name" value="Fibrinogen_C"/>
    <property type="match status" value="1"/>
</dbReference>
<proteinExistence type="predicted"/>
<name>A0A0N4YGI4_NIPBR</name>
<dbReference type="EMBL" id="UYSL01021949">
    <property type="protein sequence ID" value="VDL79517.1"/>
    <property type="molecule type" value="Genomic_DNA"/>
</dbReference>
<dbReference type="PROSITE" id="PS51406">
    <property type="entry name" value="FIBRINOGEN_C_2"/>
    <property type="match status" value="1"/>
</dbReference>
<dbReference type="InterPro" id="IPR002181">
    <property type="entry name" value="Fibrinogen_a/b/g_C_dom"/>
</dbReference>
<dbReference type="OMA" id="NECYTAN"/>
<reference evidence="4" key="1">
    <citation type="submission" date="2017-02" db="UniProtKB">
        <authorList>
            <consortium name="WormBaseParasite"/>
        </authorList>
    </citation>
    <scope>IDENTIFICATION</scope>
</reference>
<protein>
    <submittedName>
        <fullName evidence="4">Fibrinogen C-terminal domain-containing protein</fullName>
    </submittedName>
</protein>
<keyword evidence="3" id="KW-1185">Reference proteome</keyword>